<feature type="region of interest" description="Disordered" evidence="1">
    <location>
        <begin position="1"/>
        <end position="30"/>
    </location>
</feature>
<dbReference type="InterPro" id="IPR016024">
    <property type="entry name" value="ARM-type_fold"/>
</dbReference>
<dbReference type="InterPro" id="IPR011989">
    <property type="entry name" value="ARM-like"/>
</dbReference>
<reference evidence="2" key="2">
    <citation type="journal article" date="2007" name="Science">
        <title>Draft genome sequence of the sexually transmitted pathogen Trichomonas vaginalis.</title>
        <authorList>
            <person name="Carlton J.M."/>
            <person name="Hirt R.P."/>
            <person name="Silva J.C."/>
            <person name="Delcher A.L."/>
            <person name="Schatz M."/>
            <person name="Zhao Q."/>
            <person name="Wortman J.R."/>
            <person name="Bidwell S.L."/>
            <person name="Alsmark U.C.M."/>
            <person name="Besteiro S."/>
            <person name="Sicheritz-Ponten T."/>
            <person name="Noel C.J."/>
            <person name="Dacks J.B."/>
            <person name="Foster P.G."/>
            <person name="Simillion C."/>
            <person name="Van de Peer Y."/>
            <person name="Miranda-Saavedra D."/>
            <person name="Barton G.J."/>
            <person name="Westrop G.D."/>
            <person name="Mueller S."/>
            <person name="Dessi D."/>
            <person name="Fiori P.L."/>
            <person name="Ren Q."/>
            <person name="Paulsen I."/>
            <person name="Zhang H."/>
            <person name="Bastida-Corcuera F.D."/>
            <person name="Simoes-Barbosa A."/>
            <person name="Brown M.T."/>
            <person name="Hayes R.D."/>
            <person name="Mukherjee M."/>
            <person name="Okumura C.Y."/>
            <person name="Schneider R."/>
            <person name="Smith A.J."/>
            <person name="Vanacova S."/>
            <person name="Villalvazo M."/>
            <person name="Haas B.J."/>
            <person name="Pertea M."/>
            <person name="Feldblyum T.V."/>
            <person name="Utterback T.R."/>
            <person name="Shu C.L."/>
            <person name="Osoegawa K."/>
            <person name="de Jong P.J."/>
            <person name="Hrdy I."/>
            <person name="Horvathova L."/>
            <person name="Zubacova Z."/>
            <person name="Dolezal P."/>
            <person name="Malik S.B."/>
            <person name="Logsdon J.M. Jr."/>
            <person name="Henze K."/>
            <person name="Gupta A."/>
            <person name="Wang C.C."/>
            <person name="Dunne R.L."/>
            <person name="Upcroft J.A."/>
            <person name="Upcroft P."/>
            <person name="White O."/>
            <person name="Salzberg S.L."/>
            <person name="Tang P."/>
            <person name="Chiu C.-H."/>
            <person name="Lee Y.-S."/>
            <person name="Embley T.M."/>
            <person name="Coombs G.H."/>
            <person name="Mottram J.C."/>
            <person name="Tachezy J."/>
            <person name="Fraser-Liggett C.M."/>
            <person name="Johnson P.J."/>
        </authorList>
    </citation>
    <scope>NUCLEOTIDE SEQUENCE [LARGE SCALE GENOMIC DNA]</scope>
    <source>
        <strain evidence="2">G3</strain>
    </source>
</reference>
<name>A2D9U2_TRIV3</name>
<keyword evidence="3" id="KW-1185">Reference proteome</keyword>
<dbReference type="AlphaFoldDB" id="A2D9U2"/>
<protein>
    <submittedName>
        <fullName evidence="2">Uncharacterized protein</fullName>
    </submittedName>
</protein>
<evidence type="ECO:0000256" key="1">
    <source>
        <dbReference type="SAM" id="MobiDB-lite"/>
    </source>
</evidence>
<dbReference type="SUPFAM" id="SSF48371">
    <property type="entry name" value="ARM repeat"/>
    <property type="match status" value="1"/>
</dbReference>
<dbReference type="KEGG" id="tva:5468507"/>
<proteinExistence type="predicted"/>
<dbReference type="EMBL" id="DS113181">
    <property type="protein sequence ID" value="EAY22948.1"/>
    <property type="molecule type" value="Genomic_DNA"/>
</dbReference>
<dbReference type="InParanoid" id="A2D9U2"/>
<dbReference type="VEuPathDB" id="TrichDB:TVAGG3_0291460"/>
<dbReference type="Gene3D" id="1.25.10.10">
    <property type="entry name" value="Leucine-rich Repeat Variant"/>
    <property type="match status" value="1"/>
</dbReference>
<dbReference type="RefSeq" id="XP_001583934.1">
    <property type="nucleotide sequence ID" value="XM_001583884.1"/>
</dbReference>
<accession>A2D9U2</accession>
<dbReference type="SMR" id="A2D9U2"/>
<feature type="compositionally biased region" description="Basic and acidic residues" evidence="1">
    <location>
        <begin position="7"/>
        <end position="21"/>
    </location>
</feature>
<evidence type="ECO:0000313" key="3">
    <source>
        <dbReference type="Proteomes" id="UP000001542"/>
    </source>
</evidence>
<dbReference type="Proteomes" id="UP000001542">
    <property type="component" value="Unassembled WGS sequence"/>
</dbReference>
<reference evidence="2" key="1">
    <citation type="submission" date="2006-10" db="EMBL/GenBank/DDBJ databases">
        <authorList>
            <person name="Amadeo P."/>
            <person name="Zhao Q."/>
            <person name="Wortman J."/>
            <person name="Fraser-Liggett C."/>
            <person name="Carlton J."/>
        </authorList>
    </citation>
    <scope>NUCLEOTIDE SEQUENCE</scope>
    <source>
        <strain evidence="2">G3</strain>
    </source>
</reference>
<organism evidence="2 3">
    <name type="scientific">Trichomonas vaginalis (strain ATCC PRA-98 / G3)</name>
    <dbReference type="NCBI Taxonomy" id="412133"/>
    <lineage>
        <taxon>Eukaryota</taxon>
        <taxon>Metamonada</taxon>
        <taxon>Parabasalia</taxon>
        <taxon>Trichomonadida</taxon>
        <taxon>Trichomonadidae</taxon>
        <taxon>Trichomonas</taxon>
    </lineage>
</organism>
<sequence>MIDEEIPQYKEGERSDHTQEKELDEIDEDPQYEKMAPLEEEMQLIFQKLHEQDENIIYEALCELYDVTKDFQYDYPAEILEKLLELLSIQNEKLHNELIYVLINAIKHENGSALYLKENGIFDYIEDQFPSLFATKLLLYLFKKFDEIKFHIMGTDLKNKLIECLDQTDDDIHFSYLADICAQLVAKKITKEVTINTDEIIEIFDHLLEAFLRIPREDESAVISFANAFSFYIDSNKLFLEIFLIKDLIDLFIHYPCDNPGYVENVLLMASSIARNSEECAKYLEARHAMEFCEHYLDSDNKFVLADAFHVLTELLIYIPELCNHYVSSQIIHKAVEIFRDETTSILVQKAILRLSIYIINYMPSAGFHLVEESGLYNILFENCPLTDPKDSFFVIYAILRLFQEGYDIRYSEHGHICDRCHDDEHESEENKNEVEKNEINVDLIEWLEDQRGKGSEKTDLIIDELVRTLKHEQPI</sequence>
<gene>
    <name evidence="2" type="ORF">TVAG_076950</name>
</gene>
<evidence type="ECO:0000313" key="2">
    <source>
        <dbReference type="EMBL" id="EAY22948.1"/>
    </source>
</evidence>
<dbReference type="VEuPathDB" id="TrichDB:TVAG_076950"/>